<dbReference type="SUPFAM" id="SSF52172">
    <property type="entry name" value="CheY-like"/>
    <property type="match status" value="1"/>
</dbReference>
<feature type="domain" description="Response regulatory" evidence="7">
    <location>
        <begin position="33"/>
        <end position="157"/>
    </location>
</feature>
<dbReference type="PANTHER" id="PTHR24421:SF59">
    <property type="entry name" value="OXYGEN SENSOR HISTIDINE KINASE NREB"/>
    <property type="match status" value="1"/>
</dbReference>
<feature type="domain" description="Histidine kinase" evidence="6">
    <location>
        <begin position="312"/>
        <end position="401"/>
    </location>
</feature>
<keyword evidence="9" id="KW-1185">Reference proteome</keyword>
<dbReference type="Gene3D" id="1.20.5.1930">
    <property type="match status" value="1"/>
</dbReference>
<dbReference type="GO" id="GO:0000155">
    <property type="term" value="F:phosphorelay sensor kinase activity"/>
    <property type="evidence" value="ECO:0007669"/>
    <property type="project" value="InterPro"/>
</dbReference>
<dbReference type="InterPro" id="IPR050482">
    <property type="entry name" value="Sensor_HK_TwoCompSys"/>
</dbReference>
<evidence type="ECO:0000256" key="3">
    <source>
        <dbReference type="ARBA" id="ARBA00023012"/>
    </source>
</evidence>
<dbReference type="PROSITE" id="PS50110">
    <property type="entry name" value="RESPONSE_REGULATORY"/>
    <property type="match status" value="1"/>
</dbReference>
<dbReference type="GO" id="GO:0046983">
    <property type="term" value="F:protein dimerization activity"/>
    <property type="evidence" value="ECO:0007669"/>
    <property type="project" value="InterPro"/>
</dbReference>
<evidence type="ECO:0000256" key="5">
    <source>
        <dbReference type="SAM" id="Coils"/>
    </source>
</evidence>
<dbReference type="Proteomes" id="UP000295717">
    <property type="component" value="Unassembled WGS sequence"/>
</dbReference>
<evidence type="ECO:0000313" key="9">
    <source>
        <dbReference type="Proteomes" id="UP000295717"/>
    </source>
</evidence>
<evidence type="ECO:0000256" key="2">
    <source>
        <dbReference type="ARBA" id="ARBA00022777"/>
    </source>
</evidence>
<evidence type="ECO:0000313" key="8">
    <source>
        <dbReference type="EMBL" id="TCT19675.1"/>
    </source>
</evidence>
<evidence type="ECO:0000256" key="4">
    <source>
        <dbReference type="PROSITE-ProRule" id="PRU00169"/>
    </source>
</evidence>
<dbReference type="Gene3D" id="3.40.50.2300">
    <property type="match status" value="1"/>
</dbReference>
<dbReference type="SUPFAM" id="SSF55874">
    <property type="entry name" value="ATPase domain of HSP90 chaperone/DNA topoisomerase II/histidine kinase"/>
    <property type="match status" value="1"/>
</dbReference>
<feature type="coiled-coil region" evidence="5">
    <location>
        <begin position="157"/>
        <end position="184"/>
    </location>
</feature>
<dbReference type="InterPro" id="IPR005467">
    <property type="entry name" value="His_kinase_dom"/>
</dbReference>
<dbReference type="SMART" id="SM00387">
    <property type="entry name" value="HATPase_c"/>
    <property type="match status" value="1"/>
</dbReference>
<comment type="caution">
    <text evidence="8">The sequence shown here is derived from an EMBL/GenBank/DDBJ whole genome shotgun (WGS) entry which is preliminary data.</text>
</comment>
<evidence type="ECO:0000259" key="6">
    <source>
        <dbReference type="PROSITE" id="PS50109"/>
    </source>
</evidence>
<dbReference type="Pfam" id="PF02518">
    <property type="entry name" value="HATPase_c"/>
    <property type="match status" value="1"/>
</dbReference>
<dbReference type="CDD" id="cd16917">
    <property type="entry name" value="HATPase_UhpB-NarQ-NarX-like"/>
    <property type="match status" value="1"/>
</dbReference>
<dbReference type="EMBL" id="SMAO01000007">
    <property type="protein sequence ID" value="TCT19675.1"/>
    <property type="molecule type" value="Genomic_DNA"/>
</dbReference>
<dbReference type="Pfam" id="PF07730">
    <property type="entry name" value="HisKA_3"/>
    <property type="match status" value="1"/>
</dbReference>
<dbReference type="AlphaFoldDB" id="A0A4R3MU99"/>
<dbReference type="Gene3D" id="3.30.565.10">
    <property type="entry name" value="Histidine kinase-like ATPase, C-terminal domain"/>
    <property type="match status" value="1"/>
</dbReference>
<keyword evidence="4" id="KW-0597">Phosphoprotein</keyword>
<keyword evidence="3" id="KW-0902">Two-component regulatory system</keyword>
<name>A0A4R3MU99_9GAMM</name>
<reference evidence="8 9" key="1">
    <citation type="submission" date="2019-03" db="EMBL/GenBank/DDBJ databases">
        <title>Genomic Encyclopedia of Type Strains, Phase IV (KMG-IV): sequencing the most valuable type-strain genomes for metagenomic binning, comparative biology and taxonomic classification.</title>
        <authorList>
            <person name="Goeker M."/>
        </authorList>
    </citation>
    <scope>NUCLEOTIDE SEQUENCE [LARGE SCALE GENOMIC DNA]</scope>
    <source>
        <strain evidence="8 9">DSM 13587</strain>
    </source>
</reference>
<dbReference type="InterPro" id="IPR036890">
    <property type="entry name" value="HATPase_C_sf"/>
</dbReference>
<dbReference type="InterPro" id="IPR011006">
    <property type="entry name" value="CheY-like_superfamily"/>
</dbReference>
<dbReference type="InterPro" id="IPR001789">
    <property type="entry name" value="Sig_transdc_resp-reg_receiver"/>
</dbReference>
<dbReference type="PANTHER" id="PTHR24421">
    <property type="entry name" value="NITRATE/NITRITE SENSOR PROTEIN NARX-RELATED"/>
    <property type="match status" value="1"/>
</dbReference>
<dbReference type="GO" id="GO:0016020">
    <property type="term" value="C:membrane"/>
    <property type="evidence" value="ECO:0007669"/>
    <property type="project" value="InterPro"/>
</dbReference>
<dbReference type="InterPro" id="IPR003594">
    <property type="entry name" value="HATPase_dom"/>
</dbReference>
<sequence length="412" mass="46752">MIKYSSRQDAACRIPGLHPGDSQVRQGDPETWRLLIVDDENDVHDATVLALRGLLIEGRPLHCLHAYSAHEAYDILAVERDVAVVLLDVVMESGDAGLCLVKRIREELLDRVIRIILRTGQAGMVPQIETTRVYDINDYKTKSELTRSGLFTCLSVAIRSYRQIRELEDARNDLEEQKQELCRSRGMLRTLAAHQERVREDERTHIARELHDEMGQYLTALRMEASLLAMHVPEPDAEVSQRLRTMRELIDHVIGDTRRMVARLRPGVLDLGLISAATWLAEDFQSRTGTPCLLDAPSEDELEMDGELATTLFRILQESLTNVSRHARATRVDIRIARLDDQLRMEVCDDGQGFDPVQVRSKKTFGLMGIRERVFIYGGSAHIDSHPGSGTRLRIALPLNHRSQRHDPHPDC</sequence>
<accession>A0A4R3MU99</accession>
<evidence type="ECO:0000259" key="7">
    <source>
        <dbReference type="PROSITE" id="PS50110"/>
    </source>
</evidence>
<proteinExistence type="predicted"/>
<dbReference type="InterPro" id="IPR011712">
    <property type="entry name" value="Sig_transdc_His_kin_sub3_dim/P"/>
</dbReference>
<dbReference type="PROSITE" id="PS50109">
    <property type="entry name" value="HIS_KIN"/>
    <property type="match status" value="1"/>
</dbReference>
<gene>
    <name evidence="8" type="ORF">EDC35_1073</name>
</gene>
<feature type="modified residue" description="4-aspartylphosphate" evidence="4">
    <location>
        <position position="88"/>
    </location>
</feature>
<keyword evidence="2 8" id="KW-0418">Kinase</keyword>
<evidence type="ECO:0000256" key="1">
    <source>
        <dbReference type="ARBA" id="ARBA00022679"/>
    </source>
</evidence>
<keyword evidence="5" id="KW-0175">Coiled coil</keyword>
<organism evidence="8 9">
    <name type="scientific">Thiobaca trueperi</name>
    <dbReference type="NCBI Taxonomy" id="127458"/>
    <lineage>
        <taxon>Bacteria</taxon>
        <taxon>Pseudomonadati</taxon>
        <taxon>Pseudomonadota</taxon>
        <taxon>Gammaproteobacteria</taxon>
        <taxon>Chromatiales</taxon>
        <taxon>Chromatiaceae</taxon>
        <taxon>Thiobaca</taxon>
    </lineage>
</organism>
<protein>
    <submittedName>
        <fullName evidence="8">Histidine kinase/DNA gyrase B/HSP90-like ATPase</fullName>
    </submittedName>
</protein>
<keyword evidence="1" id="KW-0808">Transferase</keyword>